<gene>
    <name evidence="1" type="ORF">FA95DRAFT_1557222</name>
</gene>
<sequence>MAAESSSNRIVIAGLARQCENCAKHLPDFHPSKVKCDSCLPKDTILRRCRNCKKPFYCTRECQRANWPKHKMTCYRIEDDPNRTFSDAVMERSRAFDKWCKRNDPHIIRAGVSAMEVRNNRAKLDTHVFIVYIDTVKHPPSAGATTPTYTHTIRKAVCEELSHVHAKYDRFFASRTSSGFDVVEQSLATRPGTMRTLVIDDGLPISLGLYTMPTEIRSFSLYESDWLALLISSVTS</sequence>
<protein>
    <submittedName>
        <fullName evidence="1">Uncharacterized protein</fullName>
    </submittedName>
</protein>
<evidence type="ECO:0000313" key="2">
    <source>
        <dbReference type="Proteomes" id="UP000814033"/>
    </source>
</evidence>
<organism evidence="1 2">
    <name type="scientific">Auriscalpium vulgare</name>
    <dbReference type="NCBI Taxonomy" id="40419"/>
    <lineage>
        <taxon>Eukaryota</taxon>
        <taxon>Fungi</taxon>
        <taxon>Dikarya</taxon>
        <taxon>Basidiomycota</taxon>
        <taxon>Agaricomycotina</taxon>
        <taxon>Agaricomycetes</taxon>
        <taxon>Russulales</taxon>
        <taxon>Auriscalpiaceae</taxon>
        <taxon>Auriscalpium</taxon>
    </lineage>
</organism>
<accession>A0ACB8RZT2</accession>
<keyword evidence="2" id="KW-1185">Reference proteome</keyword>
<reference evidence="1" key="1">
    <citation type="submission" date="2021-02" db="EMBL/GenBank/DDBJ databases">
        <authorList>
            <consortium name="DOE Joint Genome Institute"/>
            <person name="Ahrendt S."/>
            <person name="Looney B.P."/>
            <person name="Miyauchi S."/>
            <person name="Morin E."/>
            <person name="Drula E."/>
            <person name="Courty P.E."/>
            <person name="Chicoki N."/>
            <person name="Fauchery L."/>
            <person name="Kohler A."/>
            <person name="Kuo A."/>
            <person name="Labutti K."/>
            <person name="Pangilinan J."/>
            <person name="Lipzen A."/>
            <person name="Riley R."/>
            <person name="Andreopoulos W."/>
            <person name="He G."/>
            <person name="Johnson J."/>
            <person name="Barry K.W."/>
            <person name="Grigoriev I.V."/>
            <person name="Nagy L."/>
            <person name="Hibbett D."/>
            <person name="Henrissat B."/>
            <person name="Matheny P.B."/>
            <person name="Labbe J."/>
            <person name="Martin F."/>
        </authorList>
    </citation>
    <scope>NUCLEOTIDE SEQUENCE</scope>
    <source>
        <strain evidence="1">FP105234-sp</strain>
    </source>
</reference>
<dbReference type="EMBL" id="MU275877">
    <property type="protein sequence ID" value="KAI0049111.1"/>
    <property type="molecule type" value="Genomic_DNA"/>
</dbReference>
<proteinExistence type="predicted"/>
<reference evidence="1" key="2">
    <citation type="journal article" date="2022" name="New Phytol.">
        <title>Evolutionary transition to the ectomycorrhizal habit in the genomes of a hyperdiverse lineage of mushroom-forming fungi.</title>
        <authorList>
            <person name="Looney B."/>
            <person name="Miyauchi S."/>
            <person name="Morin E."/>
            <person name="Drula E."/>
            <person name="Courty P.E."/>
            <person name="Kohler A."/>
            <person name="Kuo A."/>
            <person name="LaButti K."/>
            <person name="Pangilinan J."/>
            <person name="Lipzen A."/>
            <person name="Riley R."/>
            <person name="Andreopoulos W."/>
            <person name="He G."/>
            <person name="Johnson J."/>
            <person name="Nolan M."/>
            <person name="Tritt A."/>
            <person name="Barry K.W."/>
            <person name="Grigoriev I.V."/>
            <person name="Nagy L.G."/>
            <person name="Hibbett D."/>
            <person name="Henrissat B."/>
            <person name="Matheny P.B."/>
            <person name="Labbe J."/>
            <person name="Martin F.M."/>
        </authorList>
    </citation>
    <scope>NUCLEOTIDE SEQUENCE</scope>
    <source>
        <strain evidence="1">FP105234-sp</strain>
    </source>
</reference>
<name>A0ACB8RZT2_9AGAM</name>
<dbReference type="Proteomes" id="UP000814033">
    <property type="component" value="Unassembled WGS sequence"/>
</dbReference>
<comment type="caution">
    <text evidence="1">The sequence shown here is derived from an EMBL/GenBank/DDBJ whole genome shotgun (WGS) entry which is preliminary data.</text>
</comment>
<evidence type="ECO:0000313" key="1">
    <source>
        <dbReference type="EMBL" id="KAI0049111.1"/>
    </source>
</evidence>